<reference evidence="2 4" key="2">
    <citation type="submission" date="2018-12" db="EMBL/GenBank/DDBJ databases">
        <title>Unveiling genomic diversity among members of the Bifidobacterium pseudolongum species, a widely distributed gut commensal of the animal kingdom.</title>
        <authorList>
            <person name="Lugli G.A."/>
            <person name="Duranti S."/>
            <person name="Albert K."/>
            <person name="Mancabelli L."/>
            <person name="Napoli S."/>
            <person name="Viappiani A."/>
            <person name="Anzalone R."/>
            <person name="Longhi G."/>
            <person name="Milani C."/>
            <person name="Turroni F."/>
            <person name="Alessandri G."/>
            <person name="Sela D.A."/>
            <person name="Van Sinderen D."/>
            <person name="Ventura M."/>
        </authorList>
    </citation>
    <scope>NUCLEOTIDE SEQUENCE [LARGE SCALE GENOMIC DNA]</scope>
    <source>
        <strain evidence="2 4">1780B</strain>
    </source>
</reference>
<proteinExistence type="predicted"/>
<evidence type="ECO:0000313" key="4">
    <source>
        <dbReference type="Proteomes" id="UP000292933"/>
    </source>
</evidence>
<comment type="caution">
    <text evidence="1">The sequence shown here is derived from an EMBL/GenBank/DDBJ whole genome shotgun (WGS) entry which is preliminary data.</text>
</comment>
<dbReference type="GeneID" id="89492461"/>
<evidence type="ECO:0000313" key="3">
    <source>
        <dbReference type="Proteomes" id="UP000233783"/>
    </source>
</evidence>
<name>A0A2N3QWX3_9BIFI</name>
<reference evidence="1 3" key="1">
    <citation type="submission" date="2017-10" db="EMBL/GenBank/DDBJ databases">
        <title>Bifidobacterium genomics.</title>
        <authorList>
            <person name="Lugli G.A."/>
            <person name="Milani C."/>
            <person name="Mancabelli L."/>
        </authorList>
    </citation>
    <scope>NUCLEOTIDE SEQUENCE [LARGE SCALE GENOMIC DNA]</scope>
    <source>
        <strain evidence="1 3">1744B</strain>
    </source>
</reference>
<dbReference type="EMBL" id="RYVC01000002">
    <property type="protein sequence ID" value="RYQ48013.1"/>
    <property type="molecule type" value="Genomic_DNA"/>
</dbReference>
<sequence length="163" mass="16838">MGRHSIGRATRRMRNKFAAHDAGSATMAGVALVCAAALLLGLIAAGGNIVLRRGQARTVADLAAVGAAQALWYGETETPCVLAGHIASANGGAIESCMVDGDDVQVRARVATQVPFVRHVTAQARAGPRPCAATEAVQHAQARGHSACTGPRPRPIRVMQPVF</sequence>
<gene>
    <name evidence="1" type="ORF">CQR56_0626</name>
    <name evidence="2" type="ORF">PG1780B_0155</name>
</gene>
<dbReference type="Proteomes" id="UP000233783">
    <property type="component" value="Unassembled WGS sequence"/>
</dbReference>
<dbReference type="Proteomes" id="UP000292933">
    <property type="component" value="Unassembled WGS sequence"/>
</dbReference>
<dbReference type="EMBL" id="PCHB01000007">
    <property type="protein sequence ID" value="PKU97159.1"/>
    <property type="molecule type" value="Genomic_DNA"/>
</dbReference>
<accession>A0A2N3QWX3</accession>
<dbReference type="NCBIfam" id="TIGR03816">
    <property type="entry name" value="tadE_like_DECH"/>
    <property type="match status" value="1"/>
</dbReference>
<organism evidence="1 3">
    <name type="scientific">Bifidobacterium pseudolongum subsp. globosum</name>
    <dbReference type="NCBI Taxonomy" id="1690"/>
    <lineage>
        <taxon>Bacteria</taxon>
        <taxon>Bacillati</taxon>
        <taxon>Actinomycetota</taxon>
        <taxon>Actinomycetes</taxon>
        <taxon>Bifidobacteriales</taxon>
        <taxon>Bifidobacteriaceae</taxon>
        <taxon>Bifidobacterium</taxon>
    </lineage>
</organism>
<dbReference type="InterPro" id="IPR021202">
    <property type="entry name" value="Rv3654c-like"/>
</dbReference>
<evidence type="ECO:0000313" key="1">
    <source>
        <dbReference type="EMBL" id="PKU97159.1"/>
    </source>
</evidence>
<dbReference type="AlphaFoldDB" id="A0A2N3QWX3"/>
<evidence type="ECO:0000313" key="2">
    <source>
        <dbReference type="EMBL" id="RYQ48013.1"/>
    </source>
</evidence>
<dbReference type="RefSeq" id="WP_051592121.1">
    <property type="nucleotide sequence ID" value="NZ_JGZG01000002.1"/>
</dbReference>
<protein>
    <submittedName>
        <fullName evidence="1">Pilus biosynthesis protein TadE</fullName>
    </submittedName>
</protein>